<name>A0A383D934_9ZZZZ</name>
<evidence type="ECO:0000313" key="1">
    <source>
        <dbReference type="EMBL" id="SVE40765.1"/>
    </source>
</evidence>
<dbReference type="EMBL" id="UINC01215189">
    <property type="protein sequence ID" value="SVE40765.1"/>
    <property type="molecule type" value="Genomic_DNA"/>
</dbReference>
<accession>A0A383D934</accession>
<organism evidence="1">
    <name type="scientific">marine metagenome</name>
    <dbReference type="NCBI Taxonomy" id="408172"/>
    <lineage>
        <taxon>unclassified sequences</taxon>
        <taxon>metagenomes</taxon>
        <taxon>ecological metagenomes</taxon>
    </lineage>
</organism>
<gene>
    <name evidence="1" type="ORF">METZ01_LOCUS493619</name>
</gene>
<feature type="non-terminal residue" evidence="1">
    <location>
        <position position="91"/>
    </location>
</feature>
<dbReference type="AlphaFoldDB" id="A0A383D934"/>
<proteinExistence type="predicted"/>
<sequence>MKKVSLLLFPIALMFCFSCEEAQDCAGVVGGDAQIDECGVCDEDPANDCVEDCAGEWGGNSICGCTDSTAVNYDSTATYDDESCTYDTSPP</sequence>
<reference evidence="1" key="1">
    <citation type="submission" date="2018-05" db="EMBL/GenBank/DDBJ databases">
        <authorList>
            <person name="Lanie J.A."/>
            <person name="Ng W.-L."/>
            <person name="Kazmierczak K.M."/>
            <person name="Andrzejewski T.M."/>
            <person name="Davidsen T.M."/>
            <person name="Wayne K.J."/>
            <person name="Tettelin H."/>
            <person name="Glass J.I."/>
            <person name="Rusch D."/>
            <person name="Podicherti R."/>
            <person name="Tsui H.-C.T."/>
            <person name="Winkler M.E."/>
        </authorList>
    </citation>
    <scope>NUCLEOTIDE SEQUENCE</scope>
</reference>
<protein>
    <submittedName>
        <fullName evidence="1">Uncharacterized protein</fullName>
    </submittedName>
</protein>